<dbReference type="AlphaFoldDB" id="X6MVV2"/>
<feature type="compositionally biased region" description="Polar residues" evidence="1">
    <location>
        <begin position="167"/>
        <end position="189"/>
    </location>
</feature>
<keyword evidence="3" id="KW-1185">Reference proteome</keyword>
<organism evidence="2 3">
    <name type="scientific">Reticulomyxa filosa</name>
    <dbReference type="NCBI Taxonomy" id="46433"/>
    <lineage>
        <taxon>Eukaryota</taxon>
        <taxon>Sar</taxon>
        <taxon>Rhizaria</taxon>
        <taxon>Retaria</taxon>
        <taxon>Foraminifera</taxon>
        <taxon>Monothalamids</taxon>
        <taxon>Reticulomyxidae</taxon>
        <taxon>Reticulomyxa</taxon>
    </lineage>
</organism>
<feature type="region of interest" description="Disordered" evidence="1">
    <location>
        <begin position="31"/>
        <end position="207"/>
    </location>
</feature>
<evidence type="ECO:0000256" key="1">
    <source>
        <dbReference type="SAM" id="MobiDB-lite"/>
    </source>
</evidence>
<gene>
    <name evidence="2" type="ORF">RFI_19356</name>
</gene>
<feature type="compositionally biased region" description="Low complexity" evidence="1">
    <location>
        <begin position="38"/>
        <end position="62"/>
    </location>
</feature>
<dbReference type="Proteomes" id="UP000023152">
    <property type="component" value="Unassembled WGS sequence"/>
</dbReference>
<name>X6MVV2_RETFI</name>
<sequence>MGYVKQPCPPTMYVALCQHFQVSPNDGLEWGHTKDVLTQSNNSNGSKSTTSSSSRQSLNPTSETAHSEPKNGVVVRAVSTTTTTTTTTGEKTHSEQNGEAKQVQSTTNNEKEQEQRKHQSRSTSRAPSPQPQSQPNENTVTNVNVNINANNETGTGVDEVKNIRRGNGNQSNHEVMPSYKNSMSNSINGSIKERDSVSIGLTEKALS</sequence>
<feature type="compositionally biased region" description="Low complexity" evidence="1">
    <location>
        <begin position="121"/>
        <end position="153"/>
    </location>
</feature>
<evidence type="ECO:0000313" key="2">
    <source>
        <dbReference type="EMBL" id="ETO17949.1"/>
    </source>
</evidence>
<comment type="caution">
    <text evidence="2">The sequence shown here is derived from an EMBL/GenBank/DDBJ whole genome shotgun (WGS) entry which is preliminary data.</text>
</comment>
<proteinExistence type="predicted"/>
<feature type="compositionally biased region" description="Polar residues" evidence="1">
    <location>
        <begin position="99"/>
        <end position="108"/>
    </location>
</feature>
<protein>
    <submittedName>
        <fullName evidence="2">Uncharacterized protein</fullName>
    </submittedName>
</protein>
<dbReference type="EMBL" id="ASPP01015721">
    <property type="protein sequence ID" value="ETO17949.1"/>
    <property type="molecule type" value="Genomic_DNA"/>
</dbReference>
<accession>X6MVV2</accession>
<evidence type="ECO:0000313" key="3">
    <source>
        <dbReference type="Proteomes" id="UP000023152"/>
    </source>
</evidence>
<reference evidence="2 3" key="1">
    <citation type="journal article" date="2013" name="Curr. Biol.">
        <title>The Genome of the Foraminiferan Reticulomyxa filosa.</title>
        <authorList>
            <person name="Glockner G."/>
            <person name="Hulsmann N."/>
            <person name="Schleicher M."/>
            <person name="Noegel A.A."/>
            <person name="Eichinger L."/>
            <person name="Gallinger C."/>
            <person name="Pawlowski J."/>
            <person name="Sierra R."/>
            <person name="Euteneuer U."/>
            <person name="Pillet L."/>
            <person name="Moustafa A."/>
            <person name="Platzer M."/>
            <person name="Groth M."/>
            <person name="Szafranski K."/>
            <person name="Schliwa M."/>
        </authorList>
    </citation>
    <scope>NUCLEOTIDE SEQUENCE [LARGE SCALE GENOMIC DNA]</scope>
</reference>